<dbReference type="PROSITE" id="PS50112">
    <property type="entry name" value="PAS"/>
    <property type="match status" value="1"/>
</dbReference>
<dbReference type="SUPFAM" id="SSF55785">
    <property type="entry name" value="PYP-like sensor domain (PAS domain)"/>
    <property type="match status" value="1"/>
</dbReference>
<dbReference type="PROSITE" id="PS50110">
    <property type="entry name" value="RESPONSE_REGULATORY"/>
    <property type="match status" value="2"/>
</dbReference>
<comment type="cofactor">
    <cofactor evidence="1">
        <name>Mg(2+)</name>
        <dbReference type="ChEBI" id="CHEBI:18420"/>
    </cofactor>
</comment>
<dbReference type="InterPro" id="IPR013767">
    <property type="entry name" value="PAS_fold"/>
</dbReference>
<dbReference type="SMART" id="SM00448">
    <property type="entry name" value="REC"/>
    <property type="match status" value="2"/>
</dbReference>
<dbReference type="CDD" id="cd00130">
    <property type="entry name" value="PAS"/>
    <property type="match status" value="1"/>
</dbReference>
<dbReference type="EMBL" id="SACQ01000004">
    <property type="protein sequence ID" value="RVU30567.1"/>
    <property type="molecule type" value="Genomic_DNA"/>
</dbReference>
<dbReference type="Gene3D" id="3.40.50.2300">
    <property type="match status" value="2"/>
</dbReference>
<evidence type="ECO:0000313" key="9">
    <source>
        <dbReference type="Proteomes" id="UP000282818"/>
    </source>
</evidence>
<reference evidence="8 9" key="1">
    <citation type="submission" date="2019-01" db="EMBL/GenBank/DDBJ databases">
        <authorList>
            <person name="Chen W.-M."/>
        </authorList>
    </citation>
    <scope>NUCLEOTIDE SEQUENCE [LARGE SCALE GENOMIC DNA]</scope>
    <source>
        <strain evidence="8 9">HPM-16</strain>
    </source>
</reference>
<organism evidence="8 9">
    <name type="scientific">Neptunomonas marina</name>
    <dbReference type="NCBI Taxonomy" id="1815562"/>
    <lineage>
        <taxon>Bacteria</taxon>
        <taxon>Pseudomonadati</taxon>
        <taxon>Pseudomonadota</taxon>
        <taxon>Gammaproteobacteria</taxon>
        <taxon>Oceanospirillales</taxon>
        <taxon>Oceanospirillaceae</taxon>
        <taxon>Neptunomonas</taxon>
    </lineage>
</organism>
<dbReference type="InterPro" id="IPR052155">
    <property type="entry name" value="Biofilm_reg_signaling"/>
</dbReference>
<feature type="domain" description="GGDEF" evidence="7">
    <location>
        <begin position="438"/>
        <end position="571"/>
    </location>
</feature>
<dbReference type="Pfam" id="PF00990">
    <property type="entry name" value="GGDEF"/>
    <property type="match status" value="1"/>
</dbReference>
<dbReference type="SMART" id="SM00091">
    <property type="entry name" value="PAS"/>
    <property type="match status" value="1"/>
</dbReference>
<feature type="modified residue" description="4-aspartylphosphate" evidence="2">
    <location>
        <position position="183"/>
    </location>
</feature>
<dbReference type="SUPFAM" id="SSF55073">
    <property type="entry name" value="Nucleotide cyclase"/>
    <property type="match status" value="1"/>
</dbReference>
<dbReference type="InterPro" id="IPR043128">
    <property type="entry name" value="Rev_trsase/Diguanyl_cyclase"/>
</dbReference>
<evidence type="ECO:0000259" key="4">
    <source>
        <dbReference type="PROSITE" id="PS50112"/>
    </source>
</evidence>
<evidence type="ECO:0000259" key="6">
    <source>
        <dbReference type="PROSITE" id="PS50883"/>
    </source>
</evidence>
<dbReference type="RefSeq" id="WP_127694102.1">
    <property type="nucleotide sequence ID" value="NZ_SACQ01000004.1"/>
</dbReference>
<keyword evidence="9" id="KW-1185">Reference proteome</keyword>
<dbReference type="SMART" id="SM00052">
    <property type="entry name" value="EAL"/>
    <property type="match status" value="1"/>
</dbReference>
<dbReference type="PANTHER" id="PTHR44757">
    <property type="entry name" value="DIGUANYLATE CYCLASE DGCP"/>
    <property type="match status" value="1"/>
</dbReference>
<dbReference type="PANTHER" id="PTHR44757:SF4">
    <property type="entry name" value="DIGUANYLATE CYCLASE DGCE-RELATED"/>
    <property type="match status" value="1"/>
</dbReference>
<dbReference type="CDD" id="cd01949">
    <property type="entry name" value="GGDEF"/>
    <property type="match status" value="1"/>
</dbReference>
<dbReference type="SMART" id="SM00267">
    <property type="entry name" value="GGDEF"/>
    <property type="match status" value="1"/>
</dbReference>
<dbReference type="CDD" id="cd01948">
    <property type="entry name" value="EAL"/>
    <property type="match status" value="1"/>
</dbReference>
<dbReference type="Gene3D" id="3.30.450.20">
    <property type="entry name" value="PAS domain"/>
    <property type="match status" value="1"/>
</dbReference>
<gene>
    <name evidence="8" type="ORF">EOE65_09595</name>
</gene>
<dbReference type="Gene3D" id="3.20.20.450">
    <property type="entry name" value="EAL domain"/>
    <property type="match status" value="1"/>
</dbReference>
<dbReference type="PROSITE" id="PS50113">
    <property type="entry name" value="PAC"/>
    <property type="match status" value="1"/>
</dbReference>
<accession>A0A437Q7U0</accession>
<dbReference type="Pfam" id="PF00989">
    <property type="entry name" value="PAS"/>
    <property type="match status" value="1"/>
</dbReference>
<sequence length="837" mass="94318">MKGLPQLLLIHGDAERRDVLAQFIESLDRYEVVDASDGAEAAALLKKAEIACIVSDIDLDEIDGWRLVRMVRSGVFNCAAATPFFVVTSTWCKRIAETTAREFDVDALIPFAQFHRLKDYLEQDLSLLPQKQAPAVLAIEDAEETASLIERILRTRFSVDIAPDGLSGLELWRDKKHPIILLDVMLPGMSGPEVMREILAEKPEQSIVIMTAHGSADLAEELMLQGACDFISKPFRTEQLRKVCEIAARREDFLVSNQQFVETIETLKLNEHALASQTLEHQAILDNLSTAVLELDENGRISFVNQAWLRLTGLSEALSLGKRLVSFTMRDSFVQGISLEEAIHRIYHTDQARETLEFKLRDQYGQGIWVEARLSQISHQPENKLKLSVAMDDISARKRAEQRLEHLAMHDSLTGLYNRHFFDSELKRLAALSYRYGSHHCLLYIDLDHFKAINDTQGHNQGDLVLKEVAEKLQQRLRETDRLCRIGGDEFTALLIDTTLEEAAATARNLCKLLSDDPYRFEDQVFKISCSIGITAINGHVAKPQVYLQQADIALYIAKNHGRNCVHVYTDEDQEAGDIRSSMKWLHTVKNAIANDDLVLHFQPIYHIPTNQVSYYEALVRLMIDDQIIYPGDFIPALERFEDVALLDQHVIAKAFKMLADHPELKRIAINLSAQAFRNDSVVPWVRQMLTEHNVDPKRIIFEITESASLSNLSVTQTMVGQLSQMGCGFSIDDFGTGFSTFAYLKNLPADTVKIDGSFIRELTSSRIDLALVKAIREVAAALGKSTVAEFVEDSDTLNLLREINVDYAQGFFLGKPMAIDDLLAEMATEPVFPDFL</sequence>
<evidence type="ECO:0000313" key="8">
    <source>
        <dbReference type="EMBL" id="RVU30567.1"/>
    </source>
</evidence>
<evidence type="ECO:0000259" key="3">
    <source>
        <dbReference type="PROSITE" id="PS50110"/>
    </source>
</evidence>
<evidence type="ECO:0000256" key="1">
    <source>
        <dbReference type="ARBA" id="ARBA00001946"/>
    </source>
</evidence>
<comment type="caution">
    <text evidence="8">The sequence shown here is derived from an EMBL/GenBank/DDBJ whole genome shotgun (WGS) entry which is preliminary data.</text>
</comment>
<dbReference type="NCBIfam" id="TIGR00254">
    <property type="entry name" value="GGDEF"/>
    <property type="match status" value="1"/>
</dbReference>
<dbReference type="CDD" id="cd00156">
    <property type="entry name" value="REC"/>
    <property type="match status" value="1"/>
</dbReference>
<dbReference type="Pfam" id="PF00072">
    <property type="entry name" value="Response_reg"/>
    <property type="match status" value="2"/>
</dbReference>
<dbReference type="AlphaFoldDB" id="A0A437Q7U0"/>
<feature type="domain" description="Response regulatory" evidence="3">
    <location>
        <begin position="135"/>
        <end position="248"/>
    </location>
</feature>
<proteinExistence type="predicted"/>
<evidence type="ECO:0000259" key="7">
    <source>
        <dbReference type="PROSITE" id="PS50887"/>
    </source>
</evidence>
<dbReference type="PROSITE" id="PS50883">
    <property type="entry name" value="EAL"/>
    <property type="match status" value="1"/>
</dbReference>
<dbReference type="InterPro" id="IPR035919">
    <property type="entry name" value="EAL_sf"/>
</dbReference>
<dbReference type="Proteomes" id="UP000282818">
    <property type="component" value="Unassembled WGS sequence"/>
</dbReference>
<dbReference type="SUPFAM" id="SSF52172">
    <property type="entry name" value="CheY-like"/>
    <property type="match status" value="2"/>
</dbReference>
<dbReference type="PROSITE" id="PS50887">
    <property type="entry name" value="GGDEF"/>
    <property type="match status" value="1"/>
</dbReference>
<evidence type="ECO:0000256" key="2">
    <source>
        <dbReference type="PROSITE-ProRule" id="PRU00169"/>
    </source>
</evidence>
<dbReference type="Pfam" id="PF00563">
    <property type="entry name" value="EAL"/>
    <property type="match status" value="1"/>
</dbReference>
<dbReference type="NCBIfam" id="TIGR00229">
    <property type="entry name" value="sensory_box"/>
    <property type="match status" value="1"/>
</dbReference>
<feature type="domain" description="Response regulatory" evidence="3">
    <location>
        <begin position="6"/>
        <end position="125"/>
    </location>
</feature>
<dbReference type="InterPro" id="IPR011006">
    <property type="entry name" value="CheY-like_superfamily"/>
</dbReference>
<dbReference type="InterPro" id="IPR000014">
    <property type="entry name" value="PAS"/>
</dbReference>
<dbReference type="InterPro" id="IPR035965">
    <property type="entry name" value="PAS-like_dom_sf"/>
</dbReference>
<dbReference type="InterPro" id="IPR000700">
    <property type="entry name" value="PAS-assoc_C"/>
</dbReference>
<dbReference type="InterPro" id="IPR000160">
    <property type="entry name" value="GGDEF_dom"/>
</dbReference>
<dbReference type="FunFam" id="3.30.70.270:FF:000001">
    <property type="entry name" value="Diguanylate cyclase domain protein"/>
    <property type="match status" value="1"/>
</dbReference>
<dbReference type="InterPro" id="IPR001633">
    <property type="entry name" value="EAL_dom"/>
</dbReference>
<feature type="domain" description="EAL" evidence="6">
    <location>
        <begin position="582"/>
        <end position="831"/>
    </location>
</feature>
<keyword evidence="2" id="KW-0597">Phosphoprotein</keyword>
<dbReference type="Gene3D" id="3.30.70.270">
    <property type="match status" value="1"/>
</dbReference>
<dbReference type="SUPFAM" id="SSF141868">
    <property type="entry name" value="EAL domain-like"/>
    <property type="match status" value="1"/>
</dbReference>
<feature type="domain" description="PAS" evidence="4">
    <location>
        <begin position="277"/>
        <end position="325"/>
    </location>
</feature>
<dbReference type="GO" id="GO:0000160">
    <property type="term" value="P:phosphorelay signal transduction system"/>
    <property type="evidence" value="ECO:0007669"/>
    <property type="project" value="InterPro"/>
</dbReference>
<evidence type="ECO:0000259" key="5">
    <source>
        <dbReference type="PROSITE" id="PS50113"/>
    </source>
</evidence>
<name>A0A437Q7U0_9GAMM</name>
<dbReference type="InterPro" id="IPR001789">
    <property type="entry name" value="Sig_transdc_resp-reg_receiver"/>
</dbReference>
<protein>
    <submittedName>
        <fullName evidence="8">GGDEF domain-containing response regulator</fullName>
    </submittedName>
</protein>
<dbReference type="GO" id="GO:0003824">
    <property type="term" value="F:catalytic activity"/>
    <property type="evidence" value="ECO:0007669"/>
    <property type="project" value="UniProtKB-ARBA"/>
</dbReference>
<feature type="modified residue" description="4-aspartylphosphate" evidence="2">
    <location>
        <position position="56"/>
    </location>
</feature>
<feature type="domain" description="PAC" evidence="5">
    <location>
        <begin position="354"/>
        <end position="406"/>
    </location>
</feature>
<dbReference type="InterPro" id="IPR029787">
    <property type="entry name" value="Nucleotide_cyclase"/>
</dbReference>
<dbReference type="GO" id="GO:0006355">
    <property type="term" value="P:regulation of DNA-templated transcription"/>
    <property type="evidence" value="ECO:0007669"/>
    <property type="project" value="InterPro"/>
</dbReference>